<reference evidence="10 11" key="2">
    <citation type="submission" date="2018-09" db="EMBL/GenBank/DDBJ databases">
        <title>Genome of Sphaerochaeta halotolerans strain 4-11.</title>
        <authorList>
            <person name="Nazina T.N."/>
            <person name="Sokolova D.S."/>
        </authorList>
    </citation>
    <scope>NUCLEOTIDE SEQUENCE [LARGE SCALE GENOMIC DNA]</scope>
    <source>
        <strain evidence="10 11">4-11</strain>
    </source>
</reference>
<keyword evidence="1 6" id="KW-0597">Phosphoprotein</keyword>
<dbReference type="Gene3D" id="3.40.50.2300">
    <property type="match status" value="1"/>
</dbReference>
<keyword evidence="4 7" id="KW-0238">DNA-binding</keyword>
<accession>A0A372MI65</accession>
<keyword evidence="11" id="KW-1185">Reference proteome</keyword>
<dbReference type="AlphaFoldDB" id="A0A372MI65"/>
<evidence type="ECO:0000313" key="11">
    <source>
        <dbReference type="Proteomes" id="UP000264002"/>
    </source>
</evidence>
<organism evidence="10 11">
    <name type="scientific">Sphaerochaeta halotolerans</name>
    <dbReference type="NCBI Taxonomy" id="2293840"/>
    <lineage>
        <taxon>Bacteria</taxon>
        <taxon>Pseudomonadati</taxon>
        <taxon>Spirochaetota</taxon>
        <taxon>Spirochaetia</taxon>
        <taxon>Spirochaetales</taxon>
        <taxon>Sphaerochaetaceae</taxon>
        <taxon>Sphaerochaeta</taxon>
    </lineage>
</organism>
<dbReference type="PROSITE" id="PS51755">
    <property type="entry name" value="OMPR_PHOB"/>
    <property type="match status" value="1"/>
</dbReference>
<dbReference type="InterPro" id="IPR039420">
    <property type="entry name" value="WalR-like"/>
</dbReference>
<evidence type="ECO:0000256" key="1">
    <source>
        <dbReference type="ARBA" id="ARBA00022553"/>
    </source>
</evidence>
<evidence type="ECO:0000256" key="4">
    <source>
        <dbReference type="ARBA" id="ARBA00023125"/>
    </source>
</evidence>
<dbReference type="SUPFAM" id="SSF52172">
    <property type="entry name" value="CheY-like"/>
    <property type="match status" value="1"/>
</dbReference>
<evidence type="ECO:0000313" key="10">
    <source>
        <dbReference type="EMBL" id="RFU95026.1"/>
    </source>
</evidence>
<dbReference type="PROSITE" id="PS50110">
    <property type="entry name" value="RESPONSE_REGULATORY"/>
    <property type="match status" value="1"/>
</dbReference>
<dbReference type="Gene3D" id="6.10.250.690">
    <property type="match status" value="1"/>
</dbReference>
<proteinExistence type="predicted"/>
<protein>
    <submittedName>
        <fullName evidence="10">DNA-binding response regulator</fullName>
    </submittedName>
</protein>
<dbReference type="GO" id="GO:0006355">
    <property type="term" value="P:regulation of DNA-templated transcription"/>
    <property type="evidence" value="ECO:0007669"/>
    <property type="project" value="InterPro"/>
</dbReference>
<dbReference type="SMART" id="SM00862">
    <property type="entry name" value="Trans_reg_C"/>
    <property type="match status" value="1"/>
</dbReference>
<name>A0A372MI65_9SPIR</name>
<keyword evidence="3" id="KW-0805">Transcription regulation</keyword>
<dbReference type="GO" id="GO:0005829">
    <property type="term" value="C:cytosol"/>
    <property type="evidence" value="ECO:0007669"/>
    <property type="project" value="TreeGrafter"/>
</dbReference>
<evidence type="ECO:0000256" key="3">
    <source>
        <dbReference type="ARBA" id="ARBA00023015"/>
    </source>
</evidence>
<dbReference type="InterPro" id="IPR011006">
    <property type="entry name" value="CheY-like_superfamily"/>
</dbReference>
<dbReference type="CDD" id="cd17574">
    <property type="entry name" value="REC_OmpR"/>
    <property type="match status" value="1"/>
</dbReference>
<gene>
    <name evidence="10" type="ORF">DYP60_07350</name>
</gene>
<feature type="DNA-binding region" description="OmpR/PhoB-type" evidence="7">
    <location>
        <begin position="132"/>
        <end position="229"/>
    </location>
</feature>
<dbReference type="Gene3D" id="1.10.10.10">
    <property type="entry name" value="Winged helix-like DNA-binding domain superfamily/Winged helix DNA-binding domain"/>
    <property type="match status" value="1"/>
</dbReference>
<keyword evidence="2" id="KW-0902">Two-component regulatory system</keyword>
<dbReference type="InterPro" id="IPR036388">
    <property type="entry name" value="WH-like_DNA-bd_sf"/>
</dbReference>
<dbReference type="PANTHER" id="PTHR48111">
    <property type="entry name" value="REGULATOR OF RPOS"/>
    <property type="match status" value="1"/>
</dbReference>
<evidence type="ECO:0000256" key="2">
    <source>
        <dbReference type="ARBA" id="ARBA00023012"/>
    </source>
</evidence>
<dbReference type="InterPro" id="IPR001867">
    <property type="entry name" value="OmpR/PhoB-type_DNA-bd"/>
</dbReference>
<dbReference type="SUPFAM" id="SSF46894">
    <property type="entry name" value="C-terminal effector domain of the bipartite response regulators"/>
    <property type="match status" value="1"/>
</dbReference>
<dbReference type="PANTHER" id="PTHR48111:SF21">
    <property type="entry name" value="DNA-BINDING DUAL MASTER TRANSCRIPTIONAL REGULATOR RPAA"/>
    <property type="match status" value="1"/>
</dbReference>
<comment type="caution">
    <text evidence="10">The sequence shown here is derived from an EMBL/GenBank/DDBJ whole genome shotgun (WGS) entry which is preliminary data.</text>
</comment>
<dbReference type="Pfam" id="PF00486">
    <property type="entry name" value="Trans_reg_C"/>
    <property type="match status" value="1"/>
</dbReference>
<dbReference type="SMART" id="SM00448">
    <property type="entry name" value="REC"/>
    <property type="match status" value="1"/>
</dbReference>
<feature type="domain" description="OmpR/PhoB-type" evidence="9">
    <location>
        <begin position="132"/>
        <end position="229"/>
    </location>
</feature>
<dbReference type="RefSeq" id="WP_117330288.1">
    <property type="nucleotide sequence ID" value="NZ_QUWK01000006.1"/>
</dbReference>
<keyword evidence="5" id="KW-0804">Transcription</keyword>
<dbReference type="Proteomes" id="UP000264002">
    <property type="component" value="Unassembled WGS sequence"/>
</dbReference>
<dbReference type="GO" id="GO:0000976">
    <property type="term" value="F:transcription cis-regulatory region binding"/>
    <property type="evidence" value="ECO:0007669"/>
    <property type="project" value="TreeGrafter"/>
</dbReference>
<evidence type="ECO:0000259" key="9">
    <source>
        <dbReference type="PROSITE" id="PS51755"/>
    </source>
</evidence>
<dbReference type="GO" id="GO:0000156">
    <property type="term" value="F:phosphorelay response regulator activity"/>
    <property type="evidence" value="ECO:0007669"/>
    <property type="project" value="TreeGrafter"/>
</dbReference>
<dbReference type="Pfam" id="PF00072">
    <property type="entry name" value="Response_reg"/>
    <property type="match status" value="1"/>
</dbReference>
<reference evidence="11" key="1">
    <citation type="submission" date="2018-08" db="EMBL/GenBank/DDBJ databases">
        <authorList>
            <person name="Grouzdev D.S."/>
            <person name="Krutkina M.S."/>
        </authorList>
    </citation>
    <scope>NUCLEOTIDE SEQUENCE [LARGE SCALE GENOMIC DNA]</scope>
    <source>
        <strain evidence="11">4-11</strain>
    </source>
</reference>
<feature type="domain" description="Response regulatory" evidence="8">
    <location>
        <begin position="7"/>
        <end position="120"/>
    </location>
</feature>
<dbReference type="GO" id="GO:0032993">
    <property type="term" value="C:protein-DNA complex"/>
    <property type="evidence" value="ECO:0007669"/>
    <property type="project" value="TreeGrafter"/>
</dbReference>
<evidence type="ECO:0000259" key="8">
    <source>
        <dbReference type="PROSITE" id="PS50110"/>
    </source>
</evidence>
<evidence type="ECO:0000256" key="5">
    <source>
        <dbReference type="ARBA" id="ARBA00023163"/>
    </source>
</evidence>
<feature type="modified residue" description="4-aspartylphosphate" evidence="6">
    <location>
        <position position="56"/>
    </location>
</feature>
<evidence type="ECO:0000256" key="7">
    <source>
        <dbReference type="PROSITE-ProRule" id="PRU01091"/>
    </source>
</evidence>
<sequence>MAEKDDLIYIVEDHEVIREGVRQYLELSGYQVKGFPTLRAVREAVASQVPSLLIQDVMLPDGDGFAFVKQLKEKCDCPVIFMTARSEESDRILGFELGADDYISKPFSPKELVLRVQAVLRRYRNNSFSPSDGFLYVNDHSMRFDETDHQLLVDGQEVILTAAEWRILAYLIENSHHLVSRSQILEECFDYAVDSYERVVDTHIKNIRSKLGDGPWIETVRGYGYRFIGHEKDGAEV</sequence>
<dbReference type="InterPro" id="IPR001789">
    <property type="entry name" value="Sig_transdc_resp-reg_receiver"/>
</dbReference>
<dbReference type="EMBL" id="QUWK01000006">
    <property type="protein sequence ID" value="RFU95026.1"/>
    <property type="molecule type" value="Genomic_DNA"/>
</dbReference>
<evidence type="ECO:0000256" key="6">
    <source>
        <dbReference type="PROSITE-ProRule" id="PRU00169"/>
    </source>
</evidence>
<dbReference type="InterPro" id="IPR016032">
    <property type="entry name" value="Sig_transdc_resp-reg_C-effctor"/>
</dbReference>
<dbReference type="OrthoDB" id="341603at2"/>
<dbReference type="CDD" id="cd00383">
    <property type="entry name" value="trans_reg_C"/>
    <property type="match status" value="1"/>
</dbReference>